<reference evidence="2" key="1">
    <citation type="journal article" date="2019" name="Int. J. Syst. Evol. Microbiol.">
        <title>The Global Catalogue of Microorganisms (GCM) 10K type strain sequencing project: providing services to taxonomists for standard genome sequencing and annotation.</title>
        <authorList>
            <consortium name="The Broad Institute Genomics Platform"/>
            <consortium name="The Broad Institute Genome Sequencing Center for Infectious Disease"/>
            <person name="Wu L."/>
            <person name="Ma J."/>
        </authorList>
    </citation>
    <scope>NUCLEOTIDE SEQUENCE [LARGE SCALE GENOMIC DNA]</scope>
    <source>
        <strain evidence="2">GH52</strain>
    </source>
</reference>
<dbReference type="RefSeq" id="WP_377774913.1">
    <property type="nucleotide sequence ID" value="NZ_JBHUHO010000046.1"/>
</dbReference>
<dbReference type="InterPro" id="IPR014199">
    <property type="entry name" value="Spore_YtxC"/>
</dbReference>
<proteinExistence type="predicted"/>
<keyword evidence="2" id="KW-1185">Reference proteome</keyword>
<comment type="caution">
    <text evidence="1">The sequence shown here is derived from an EMBL/GenBank/DDBJ whole genome shotgun (WGS) entry which is preliminary data.</text>
</comment>
<sequence length="314" mass="36232">MELFRIQAVVNGERNKKYIAQLQQLLACEMTVELHKYTFDTAGEPLFELNLKNDNTIVCLPKLPQFQLIKHGPIIYKAAAAIVADFIVQHLESHMMEQMIARKYASYSKTDRASILQFSQIVLQGEDWDGYGAKFIEADQKRRKQVIATELFDYWSTDSLLLLEGFTTFRLAAYRQELNEVIEYALDEFVLEKQYKEFIDLLKYFVYLQDTKQEVVHLFHYSGQDFTLYDKNFEPITVEHNSDAIVAEMIETEMNMNDMVLSSLIAVSPAKIIVHTKVPQQQIIRTIASIFENRVTVCSQCAHCSKLATEGSQP</sequence>
<accession>A0ABW4YPQ4</accession>
<dbReference type="Proteomes" id="UP001597362">
    <property type="component" value="Unassembled WGS sequence"/>
</dbReference>
<dbReference type="Pfam" id="PF08812">
    <property type="entry name" value="YtxC"/>
    <property type="match status" value="1"/>
</dbReference>
<evidence type="ECO:0000313" key="2">
    <source>
        <dbReference type="Proteomes" id="UP001597362"/>
    </source>
</evidence>
<protein>
    <submittedName>
        <fullName evidence="1">Sporulation protein YtxC</fullName>
    </submittedName>
</protein>
<gene>
    <name evidence="1" type="primary">ytxC</name>
    <name evidence="1" type="ORF">ACFSJH_18205</name>
</gene>
<evidence type="ECO:0000313" key="1">
    <source>
        <dbReference type="EMBL" id="MFD2117665.1"/>
    </source>
</evidence>
<name>A0ABW4YPQ4_9BACL</name>
<organism evidence="1 2">
    <name type="scientific">Paenibacillus yanchengensis</name>
    <dbReference type="NCBI Taxonomy" id="2035833"/>
    <lineage>
        <taxon>Bacteria</taxon>
        <taxon>Bacillati</taxon>
        <taxon>Bacillota</taxon>
        <taxon>Bacilli</taxon>
        <taxon>Bacillales</taxon>
        <taxon>Paenibacillaceae</taxon>
        <taxon>Paenibacillus</taxon>
    </lineage>
</organism>
<dbReference type="EMBL" id="JBHUHO010000046">
    <property type="protein sequence ID" value="MFD2117665.1"/>
    <property type="molecule type" value="Genomic_DNA"/>
</dbReference>